<dbReference type="Proteomes" id="UP000287651">
    <property type="component" value="Unassembled WGS sequence"/>
</dbReference>
<evidence type="ECO:0000313" key="2">
    <source>
        <dbReference type="EMBL" id="RRT66658.1"/>
    </source>
</evidence>
<sequence>MQLSSNPTAAPTPSTLTAPRASPPPYSAHMSSSAARRCSRPRCRDPYPHPPRLMISSSHGVRAFQGKKIAKTKKAKEEEAAICL</sequence>
<proteinExistence type="predicted"/>
<name>A0A426ZRT5_ENSVE</name>
<dbReference type="EMBL" id="AMZH03005348">
    <property type="protein sequence ID" value="RRT66658.1"/>
    <property type="molecule type" value="Genomic_DNA"/>
</dbReference>
<evidence type="ECO:0000256" key="1">
    <source>
        <dbReference type="SAM" id="MobiDB-lite"/>
    </source>
</evidence>
<feature type="compositionally biased region" description="Low complexity" evidence="1">
    <location>
        <begin position="1"/>
        <end position="20"/>
    </location>
</feature>
<gene>
    <name evidence="2" type="ORF">B296_00017879</name>
</gene>
<comment type="caution">
    <text evidence="2">The sequence shown here is derived from an EMBL/GenBank/DDBJ whole genome shotgun (WGS) entry which is preliminary data.</text>
</comment>
<feature type="region of interest" description="Disordered" evidence="1">
    <location>
        <begin position="1"/>
        <end position="55"/>
    </location>
</feature>
<accession>A0A426ZRT5</accession>
<organism evidence="2 3">
    <name type="scientific">Ensete ventricosum</name>
    <name type="common">Abyssinian banana</name>
    <name type="synonym">Musa ensete</name>
    <dbReference type="NCBI Taxonomy" id="4639"/>
    <lineage>
        <taxon>Eukaryota</taxon>
        <taxon>Viridiplantae</taxon>
        <taxon>Streptophyta</taxon>
        <taxon>Embryophyta</taxon>
        <taxon>Tracheophyta</taxon>
        <taxon>Spermatophyta</taxon>
        <taxon>Magnoliopsida</taxon>
        <taxon>Liliopsida</taxon>
        <taxon>Zingiberales</taxon>
        <taxon>Musaceae</taxon>
        <taxon>Ensete</taxon>
    </lineage>
</organism>
<dbReference type="AlphaFoldDB" id="A0A426ZRT5"/>
<protein>
    <submittedName>
        <fullName evidence="2">Uncharacterized protein</fullName>
    </submittedName>
</protein>
<reference evidence="2 3" key="1">
    <citation type="journal article" date="2014" name="Agronomy (Basel)">
        <title>A Draft Genome Sequence for Ensete ventricosum, the Drought-Tolerant Tree Against Hunger.</title>
        <authorList>
            <person name="Harrison J."/>
            <person name="Moore K.A."/>
            <person name="Paszkiewicz K."/>
            <person name="Jones T."/>
            <person name="Grant M."/>
            <person name="Ambacheew D."/>
            <person name="Muzemil S."/>
            <person name="Studholme D.J."/>
        </authorList>
    </citation>
    <scope>NUCLEOTIDE SEQUENCE [LARGE SCALE GENOMIC DNA]</scope>
</reference>
<evidence type="ECO:0000313" key="3">
    <source>
        <dbReference type="Proteomes" id="UP000287651"/>
    </source>
</evidence>